<evidence type="ECO:0000313" key="3">
    <source>
        <dbReference type="Proteomes" id="UP000199361"/>
    </source>
</evidence>
<protein>
    <submittedName>
        <fullName evidence="2">D-sedoheptulose 7-phosphate isomerase</fullName>
    </submittedName>
</protein>
<dbReference type="InterPro" id="IPR050099">
    <property type="entry name" value="SIS_GmhA/DiaA_subfam"/>
</dbReference>
<dbReference type="Proteomes" id="UP000199361">
    <property type="component" value="Unassembled WGS sequence"/>
</dbReference>
<dbReference type="InterPro" id="IPR046348">
    <property type="entry name" value="SIS_dom_sf"/>
</dbReference>
<dbReference type="AlphaFoldDB" id="A0A1I0HAB3"/>
<gene>
    <name evidence="2" type="ORF">SAMN05421811_104206</name>
</gene>
<dbReference type="Gene3D" id="3.40.50.10490">
    <property type="entry name" value="Glucose-6-phosphate isomerase like protein, domain 1"/>
    <property type="match status" value="1"/>
</dbReference>
<dbReference type="GO" id="GO:0016853">
    <property type="term" value="F:isomerase activity"/>
    <property type="evidence" value="ECO:0007669"/>
    <property type="project" value="UniProtKB-KW"/>
</dbReference>
<dbReference type="GO" id="GO:1901135">
    <property type="term" value="P:carbohydrate derivative metabolic process"/>
    <property type="evidence" value="ECO:0007669"/>
    <property type="project" value="InterPro"/>
</dbReference>
<accession>A0A1I0HAB3</accession>
<keyword evidence="3" id="KW-1185">Reference proteome</keyword>
<sequence length="194" mass="20153">MGEDPAMTAVSAAFERRMGPAAALGEDAERIVRACQDMAERFRGGGKLLVFGTGGSVADAQHVAVEFAHPVIMGKPALPAISLTTDMAVATGIARTQGLDGIFAAQLRLLAAPCDIALGVSADGDCAGVRNGLAAARALGLLTVALTGGQAAHEADHVLAVRSDDPLVVKEVHMTIYHVLWELVHVFHELEAVR</sequence>
<dbReference type="CDD" id="cd05006">
    <property type="entry name" value="SIS_GmhA"/>
    <property type="match status" value="1"/>
</dbReference>
<organism evidence="2 3">
    <name type="scientific">Nonomuraea wenchangensis</name>
    <dbReference type="NCBI Taxonomy" id="568860"/>
    <lineage>
        <taxon>Bacteria</taxon>
        <taxon>Bacillati</taxon>
        <taxon>Actinomycetota</taxon>
        <taxon>Actinomycetes</taxon>
        <taxon>Streptosporangiales</taxon>
        <taxon>Streptosporangiaceae</taxon>
        <taxon>Nonomuraea</taxon>
    </lineage>
</organism>
<dbReference type="EMBL" id="FOHX01000004">
    <property type="protein sequence ID" value="SET80580.1"/>
    <property type="molecule type" value="Genomic_DNA"/>
</dbReference>
<dbReference type="PROSITE" id="PS51464">
    <property type="entry name" value="SIS"/>
    <property type="match status" value="1"/>
</dbReference>
<dbReference type="InterPro" id="IPR035461">
    <property type="entry name" value="GmhA/DiaA"/>
</dbReference>
<name>A0A1I0HAB3_9ACTN</name>
<proteinExistence type="predicted"/>
<dbReference type="GO" id="GO:0097367">
    <property type="term" value="F:carbohydrate derivative binding"/>
    <property type="evidence" value="ECO:0007669"/>
    <property type="project" value="InterPro"/>
</dbReference>
<dbReference type="OrthoDB" id="9781311at2"/>
<dbReference type="InterPro" id="IPR001347">
    <property type="entry name" value="SIS_dom"/>
</dbReference>
<evidence type="ECO:0000313" key="2">
    <source>
        <dbReference type="EMBL" id="SET80580.1"/>
    </source>
</evidence>
<dbReference type="PANTHER" id="PTHR30390">
    <property type="entry name" value="SEDOHEPTULOSE 7-PHOSPHATE ISOMERASE / DNAA INITIATOR-ASSOCIATING FACTOR FOR REPLICATION INITIATION"/>
    <property type="match status" value="1"/>
</dbReference>
<dbReference type="RefSeq" id="WP_091081156.1">
    <property type="nucleotide sequence ID" value="NZ_FOHX01000004.1"/>
</dbReference>
<feature type="domain" description="SIS" evidence="1">
    <location>
        <begin position="38"/>
        <end position="194"/>
    </location>
</feature>
<dbReference type="STRING" id="568860.SAMN05421811_104206"/>
<dbReference type="Pfam" id="PF13580">
    <property type="entry name" value="SIS_2"/>
    <property type="match status" value="1"/>
</dbReference>
<dbReference type="SUPFAM" id="SSF53697">
    <property type="entry name" value="SIS domain"/>
    <property type="match status" value="1"/>
</dbReference>
<reference evidence="2 3" key="1">
    <citation type="submission" date="2016-10" db="EMBL/GenBank/DDBJ databases">
        <authorList>
            <person name="de Groot N.N."/>
        </authorList>
    </citation>
    <scope>NUCLEOTIDE SEQUENCE [LARGE SCALE GENOMIC DNA]</scope>
    <source>
        <strain evidence="2 3">CGMCC 4.5598</strain>
    </source>
</reference>
<keyword evidence="2" id="KW-0413">Isomerase</keyword>
<evidence type="ECO:0000259" key="1">
    <source>
        <dbReference type="PROSITE" id="PS51464"/>
    </source>
</evidence>